<dbReference type="SUPFAM" id="SSF54593">
    <property type="entry name" value="Glyoxalase/Bleomycin resistance protein/Dihydroxybiphenyl dioxygenase"/>
    <property type="match status" value="1"/>
</dbReference>
<evidence type="ECO:0000313" key="3">
    <source>
        <dbReference type="Proteomes" id="UP001597083"/>
    </source>
</evidence>
<dbReference type="PANTHER" id="PTHR21366">
    <property type="entry name" value="GLYOXALASE FAMILY PROTEIN"/>
    <property type="match status" value="1"/>
</dbReference>
<proteinExistence type="predicted"/>
<dbReference type="Pfam" id="PF00903">
    <property type="entry name" value="Glyoxalase"/>
    <property type="match status" value="1"/>
</dbReference>
<organism evidence="2 3">
    <name type="scientific">Actinomadura adrarensis</name>
    <dbReference type="NCBI Taxonomy" id="1819600"/>
    <lineage>
        <taxon>Bacteria</taxon>
        <taxon>Bacillati</taxon>
        <taxon>Actinomycetota</taxon>
        <taxon>Actinomycetes</taxon>
        <taxon>Streptosporangiales</taxon>
        <taxon>Thermomonosporaceae</taxon>
        <taxon>Actinomadura</taxon>
    </lineage>
</organism>
<dbReference type="EMBL" id="JBHTIR010003485">
    <property type="protein sequence ID" value="MFD0855276.1"/>
    <property type="molecule type" value="Genomic_DNA"/>
</dbReference>
<feature type="domain" description="VOC" evidence="1">
    <location>
        <begin position="6"/>
        <end position="130"/>
    </location>
</feature>
<dbReference type="PROSITE" id="PS51819">
    <property type="entry name" value="VOC"/>
    <property type="match status" value="1"/>
</dbReference>
<accession>A0ABW3CL37</accession>
<gene>
    <name evidence="2" type="ORF">ACFQ07_23755</name>
</gene>
<keyword evidence="3" id="KW-1185">Reference proteome</keyword>
<dbReference type="InterPro" id="IPR004360">
    <property type="entry name" value="Glyas_Fos-R_dOase_dom"/>
</dbReference>
<reference evidence="3" key="1">
    <citation type="journal article" date="2019" name="Int. J. Syst. Evol. Microbiol.">
        <title>The Global Catalogue of Microorganisms (GCM) 10K type strain sequencing project: providing services to taxonomists for standard genome sequencing and annotation.</title>
        <authorList>
            <consortium name="The Broad Institute Genomics Platform"/>
            <consortium name="The Broad Institute Genome Sequencing Center for Infectious Disease"/>
            <person name="Wu L."/>
            <person name="Ma J."/>
        </authorList>
    </citation>
    <scope>NUCLEOTIDE SEQUENCE [LARGE SCALE GENOMIC DNA]</scope>
    <source>
        <strain evidence="3">JCM 31696</strain>
    </source>
</reference>
<evidence type="ECO:0000313" key="2">
    <source>
        <dbReference type="EMBL" id="MFD0855276.1"/>
    </source>
</evidence>
<dbReference type="Proteomes" id="UP001597083">
    <property type="component" value="Unassembled WGS sequence"/>
</dbReference>
<dbReference type="InterPro" id="IPR029068">
    <property type="entry name" value="Glyas_Bleomycin-R_OHBP_Dase"/>
</dbReference>
<name>A0ABW3CL37_9ACTN</name>
<dbReference type="InterPro" id="IPR037523">
    <property type="entry name" value="VOC_core"/>
</dbReference>
<protein>
    <submittedName>
        <fullName evidence="2">VOC family protein</fullName>
    </submittedName>
</protein>
<dbReference type="PANTHER" id="PTHR21366:SF31">
    <property type="entry name" value="METALLOTHIOL TRANSFERASE FOSB"/>
    <property type="match status" value="1"/>
</dbReference>
<dbReference type="Gene3D" id="3.10.180.10">
    <property type="entry name" value="2,3-Dihydroxybiphenyl 1,2-Dioxygenase, domain 1"/>
    <property type="match status" value="1"/>
</dbReference>
<sequence>MLGISGFGHVSVTVSDLDRSALWYERVLGLERVAELHKPAFRKVIFEDEASRIVLSLTHHGENGSGDTATEFRTGLDHLAFVVPSLQELEAWRARLDEFTVQRTEILETSTGWVLVFRDPDNLQLEFYAARDAVSPDYLPTEGWKHNYPPVHPATDRPAS</sequence>
<comment type="caution">
    <text evidence="2">The sequence shown here is derived from an EMBL/GenBank/DDBJ whole genome shotgun (WGS) entry which is preliminary data.</text>
</comment>
<dbReference type="InterPro" id="IPR050383">
    <property type="entry name" value="GlyoxalaseI/FosfomycinResist"/>
</dbReference>
<evidence type="ECO:0000259" key="1">
    <source>
        <dbReference type="PROSITE" id="PS51819"/>
    </source>
</evidence>